<evidence type="ECO:0000313" key="2">
    <source>
        <dbReference type="Proteomes" id="UP000177982"/>
    </source>
</evidence>
<accession>A0A1G2L344</accession>
<dbReference type="EMBL" id="MHQO01000059">
    <property type="protein sequence ID" value="OHA05162.1"/>
    <property type="molecule type" value="Genomic_DNA"/>
</dbReference>
<comment type="caution">
    <text evidence="1">The sequence shown here is derived from an EMBL/GenBank/DDBJ whole genome shotgun (WGS) entry which is preliminary data.</text>
</comment>
<reference evidence="1 2" key="1">
    <citation type="journal article" date="2016" name="Nat. Commun.">
        <title>Thousands of microbial genomes shed light on interconnected biogeochemical processes in an aquifer system.</title>
        <authorList>
            <person name="Anantharaman K."/>
            <person name="Brown C.T."/>
            <person name="Hug L.A."/>
            <person name="Sharon I."/>
            <person name="Castelle C.J."/>
            <person name="Probst A.J."/>
            <person name="Thomas B.C."/>
            <person name="Singh A."/>
            <person name="Wilkins M.J."/>
            <person name="Karaoz U."/>
            <person name="Brodie E.L."/>
            <person name="Williams K.H."/>
            <person name="Hubbard S.S."/>
            <person name="Banfield J.F."/>
        </authorList>
    </citation>
    <scope>NUCLEOTIDE SEQUENCE [LARGE SCALE GENOMIC DNA]</scope>
</reference>
<sequence>MLNEQEIKTLGRLNMKLRMFHSTMLLYEFFKDGTGMGVDKKDAWRVAKILAKEHFSKTYGHRA</sequence>
<organism evidence="1 2">
    <name type="scientific">Candidatus Sungbacteria bacterium RIFCSPLOWO2_01_FULL_47_10</name>
    <dbReference type="NCBI Taxonomy" id="1802276"/>
    <lineage>
        <taxon>Bacteria</taxon>
        <taxon>Candidatus Sungiibacteriota</taxon>
    </lineage>
</organism>
<name>A0A1G2L344_9BACT</name>
<protein>
    <submittedName>
        <fullName evidence="1">Uncharacterized protein</fullName>
    </submittedName>
</protein>
<gene>
    <name evidence="1" type="ORF">A2934_04360</name>
</gene>
<dbReference type="AlphaFoldDB" id="A0A1G2L344"/>
<dbReference type="Proteomes" id="UP000177982">
    <property type="component" value="Unassembled WGS sequence"/>
</dbReference>
<evidence type="ECO:0000313" key="1">
    <source>
        <dbReference type="EMBL" id="OHA05162.1"/>
    </source>
</evidence>
<proteinExistence type="predicted"/>